<reference evidence="2" key="1">
    <citation type="submission" date="2022-01" db="EMBL/GenBank/DDBJ databases">
        <authorList>
            <person name="Karlyshev A.V."/>
            <person name="Jaspars M."/>
        </authorList>
    </citation>
    <scope>NUCLEOTIDE SEQUENCE</scope>
    <source>
        <strain evidence="2">AGSA3-2</strain>
    </source>
</reference>
<keyword evidence="1" id="KW-0472">Membrane</keyword>
<evidence type="ECO:0000313" key="3">
    <source>
        <dbReference type="Proteomes" id="UP001107961"/>
    </source>
</evidence>
<keyword evidence="1" id="KW-0812">Transmembrane</keyword>
<dbReference type="RefSeq" id="WP_233925957.1">
    <property type="nucleotide sequence ID" value="NZ_JAJVKT010000016.1"/>
</dbReference>
<dbReference type="Proteomes" id="UP001107961">
    <property type="component" value="Unassembled WGS sequence"/>
</dbReference>
<gene>
    <name evidence="2" type="ORF">LZG35_13495</name>
</gene>
<comment type="caution">
    <text evidence="2">The sequence shown here is derived from an EMBL/GenBank/DDBJ whole genome shotgun (WGS) entry which is preliminary data.</text>
</comment>
<sequence length="92" mass="10114">MGETAMNNGHEGRSASSVAGILAFAATPVCTMMALVIGLSDSPHSMHDSSWWTGMAAMYVLMGMLHMAPWLDWLLRRWRRGAGMNQSIPDEF</sequence>
<evidence type="ECO:0000256" key="1">
    <source>
        <dbReference type="SAM" id="Phobius"/>
    </source>
</evidence>
<organism evidence="2 3">
    <name type="scientific">Alloalcanivorax xenomutans</name>
    <dbReference type="NCBI Taxonomy" id="1094342"/>
    <lineage>
        <taxon>Bacteria</taxon>
        <taxon>Pseudomonadati</taxon>
        <taxon>Pseudomonadota</taxon>
        <taxon>Gammaproteobacteria</taxon>
        <taxon>Oceanospirillales</taxon>
        <taxon>Alcanivoracaceae</taxon>
        <taxon>Alloalcanivorax</taxon>
    </lineage>
</organism>
<keyword evidence="3" id="KW-1185">Reference proteome</keyword>
<name>A0A9Q3ZGM7_9GAMM</name>
<protein>
    <submittedName>
        <fullName evidence="2">Uncharacterized protein</fullName>
    </submittedName>
</protein>
<dbReference type="AlphaFoldDB" id="A0A9Q3ZGM7"/>
<evidence type="ECO:0000313" key="2">
    <source>
        <dbReference type="EMBL" id="MCE7509654.1"/>
    </source>
</evidence>
<feature type="transmembrane region" description="Helical" evidence="1">
    <location>
        <begin position="51"/>
        <end position="71"/>
    </location>
</feature>
<proteinExistence type="predicted"/>
<dbReference type="EMBL" id="JAJVKT010000016">
    <property type="protein sequence ID" value="MCE7509654.1"/>
    <property type="molecule type" value="Genomic_DNA"/>
</dbReference>
<feature type="transmembrane region" description="Helical" evidence="1">
    <location>
        <begin position="21"/>
        <end position="39"/>
    </location>
</feature>
<keyword evidence="1" id="KW-1133">Transmembrane helix</keyword>
<accession>A0A9Q3ZGM7</accession>